<dbReference type="SUPFAM" id="SSF54690">
    <property type="entry name" value="Molybdopterin synthase subunit MoaE"/>
    <property type="match status" value="1"/>
</dbReference>
<dbReference type="CDD" id="cd00756">
    <property type="entry name" value="MoaE"/>
    <property type="match status" value="1"/>
</dbReference>
<gene>
    <name evidence="1" type="ORF">EYB53_013370</name>
</gene>
<reference evidence="1 2" key="1">
    <citation type="submission" date="2021-03" db="EMBL/GenBank/DDBJ databases">
        <authorList>
            <person name="Grouzdev D.S."/>
        </authorList>
    </citation>
    <scope>NUCLEOTIDE SEQUENCE [LARGE SCALE GENOMIC DNA]</scope>
    <source>
        <strain evidence="1 2">M50-1</strain>
    </source>
</reference>
<sequence>MQPFLITAEPLDPAPLVAYVTTPEDGAVVTFAGVARNHFGGRPTASLYYEAYAEMAVPVLVQIADEARSRWKVGRIAVHHRVGKLTIGETAVLVVVAAPHRHEAFEAAEYIMDRIKAIAPIWKQEHWADGEVEWRD</sequence>
<dbReference type="PANTHER" id="PTHR23404">
    <property type="entry name" value="MOLYBDOPTERIN SYNTHASE RELATED"/>
    <property type="match status" value="1"/>
</dbReference>
<comment type="caution">
    <text evidence="1">The sequence shown here is derived from an EMBL/GenBank/DDBJ whole genome shotgun (WGS) entry which is preliminary data.</text>
</comment>
<evidence type="ECO:0000313" key="2">
    <source>
        <dbReference type="Proteomes" id="UP001193081"/>
    </source>
</evidence>
<evidence type="ECO:0000313" key="1">
    <source>
        <dbReference type="EMBL" id="MBP1466700.1"/>
    </source>
</evidence>
<accession>A0ABS4DB86</accession>
<keyword evidence="2" id="KW-1185">Reference proteome</keyword>
<proteinExistence type="predicted"/>
<dbReference type="EMBL" id="SIJK02000022">
    <property type="protein sequence ID" value="MBP1466700.1"/>
    <property type="molecule type" value="Genomic_DNA"/>
</dbReference>
<protein>
    <submittedName>
        <fullName evidence="1">Molybdenum cofactor biosynthesis protein MoaE</fullName>
    </submittedName>
</protein>
<dbReference type="InterPro" id="IPR003448">
    <property type="entry name" value="Mopterin_biosynth_MoaE"/>
</dbReference>
<dbReference type="Pfam" id="PF02391">
    <property type="entry name" value="MoaE"/>
    <property type="match status" value="1"/>
</dbReference>
<dbReference type="Gene3D" id="3.90.1170.40">
    <property type="entry name" value="Molybdopterin biosynthesis MoaE subunit"/>
    <property type="match status" value="1"/>
</dbReference>
<organism evidence="1 2">
    <name type="scientific">Candidatus Chloroploca mongolica</name>
    <dbReference type="NCBI Taxonomy" id="2528176"/>
    <lineage>
        <taxon>Bacteria</taxon>
        <taxon>Bacillati</taxon>
        <taxon>Chloroflexota</taxon>
        <taxon>Chloroflexia</taxon>
        <taxon>Chloroflexales</taxon>
        <taxon>Chloroflexineae</taxon>
        <taxon>Oscillochloridaceae</taxon>
        <taxon>Candidatus Chloroploca</taxon>
    </lineage>
</organism>
<name>A0ABS4DB86_9CHLR</name>
<dbReference type="Proteomes" id="UP001193081">
    <property type="component" value="Unassembled WGS sequence"/>
</dbReference>
<dbReference type="RefSeq" id="WP_135478675.1">
    <property type="nucleotide sequence ID" value="NZ_SIJK02000022.1"/>
</dbReference>
<dbReference type="InterPro" id="IPR036563">
    <property type="entry name" value="MoaE_sf"/>
</dbReference>